<feature type="transmembrane region" description="Helical" evidence="6">
    <location>
        <begin position="651"/>
        <end position="669"/>
    </location>
</feature>
<evidence type="ECO:0000256" key="3">
    <source>
        <dbReference type="ARBA" id="ARBA00022692"/>
    </source>
</evidence>
<feature type="transmembrane region" description="Helical" evidence="6">
    <location>
        <begin position="212"/>
        <end position="233"/>
    </location>
</feature>
<comment type="subcellular location">
    <subcellularLocation>
        <location evidence="1">Cell membrane</location>
        <topology evidence="1">Multi-pass membrane protein</topology>
    </subcellularLocation>
</comment>
<dbReference type="PANTHER" id="PTHR33406">
    <property type="entry name" value="MEMBRANE PROTEIN MJ1562-RELATED"/>
    <property type="match status" value="1"/>
</dbReference>
<dbReference type="InterPro" id="IPR050545">
    <property type="entry name" value="Mycobact_MmpL"/>
</dbReference>
<feature type="transmembrane region" description="Helical" evidence="6">
    <location>
        <begin position="185"/>
        <end position="206"/>
    </location>
</feature>
<evidence type="ECO:0000256" key="5">
    <source>
        <dbReference type="ARBA" id="ARBA00023136"/>
    </source>
</evidence>
<dbReference type="EMBL" id="AM501426">
    <property type="protein sequence ID" value="CAM58110.1"/>
    <property type="molecule type" value="Genomic_DNA"/>
</dbReference>
<feature type="transmembrane region" description="Helical" evidence="6">
    <location>
        <begin position="240"/>
        <end position="264"/>
    </location>
</feature>
<keyword evidence="4 6" id="KW-1133">Transmembrane helix</keyword>
<feature type="domain" description="SSD" evidence="7">
    <location>
        <begin position="213"/>
        <end position="337"/>
    </location>
</feature>
<proteinExistence type="predicted"/>
<gene>
    <name evidence="8" type="primary">9E7-33</name>
</gene>
<dbReference type="SUPFAM" id="SSF82866">
    <property type="entry name" value="Multidrug efflux transporter AcrB transmembrane domain"/>
    <property type="match status" value="2"/>
</dbReference>
<keyword evidence="2" id="KW-1003">Cell membrane</keyword>
<accession>A5CFR8</accession>
<evidence type="ECO:0000259" key="7">
    <source>
        <dbReference type="PROSITE" id="PS50156"/>
    </source>
</evidence>
<reference evidence="8" key="1">
    <citation type="submission" date="2007-03" db="EMBL/GenBank/DDBJ databases">
        <title>Isolation and characterization of alkane hydroxylases from Pacific deep-sea sediment.</title>
        <authorList>
            <person name="Xu M."/>
        </authorList>
    </citation>
    <scope>NUCLEOTIDE SEQUENCE</scope>
</reference>
<feature type="transmembrane region" description="Helical" evidence="6">
    <location>
        <begin position="558"/>
        <end position="577"/>
    </location>
</feature>
<keyword evidence="3 6" id="KW-0812">Transmembrane</keyword>
<dbReference type="Gene3D" id="1.20.1640.10">
    <property type="entry name" value="Multidrug efflux transporter AcrB transmembrane domain"/>
    <property type="match status" value="2"/>
</dbReference>
<feature type="transmembrane region" description="Helical" evidence="6">
    <location>
        <begin position="276"/>
        <end position="301"/>
    </location>
</feature>
<dbReference type="AlphaFoldDB" id="A5CFR8"/>
<dbReference type="InterPro" id="IPR000731">
    <property type="entry name" value="SSD"/>
</dbReference>
<feature type="transmembrane region" description="Helical" evidence="6">
    <location>
        <begin position="20"/>
        <end position="42"/>
    </location>
</feature>
<evidence type="ECO:0000256" key="1">
    <source>
        <dbReference type="ARBA" id="ARBA00004651"/>
    </source>
</evidence>
<keyword evidence="5 6" id="KW-0472">Membrane</keyword>
<name>A5CFR8_9ZZZZ</name>
<evidence type="ECO:0000256" key="2">
    <source>
        <dbReference type="ARBA" id="ARBA00022475"/>
    </source>
</evidence>
<evidence type="ECO:0000256" key="4">
    <source>
        <dbReference type="ARBA" id="ARBA00022989"/>
    </source>
</evidence>
<feature type="transmembrane region" description="Helical" evidence="6">
    <location>
        <begin position="368"/>
        <end position="387"/>
    </location>
</feature>
<dbReference type="GO" id="GO:0005886">
    <property type="term" value="C:plasma membrane"/>
    <property type="evidence" value="ECO:0007669"/>
    <property type="project" value="UniProtKB-SubCell"/>
</dbReference>
<feature type="domain" description="SSD" evidence="7">
    <location>
        <begin position="587"/>
        <end position="703"/>
    </location>
</feature>
<dbReference type="PROSITE" id="PS50156">
    <property type="entry name" value="SSD"/>
    <property type="match status" value="2"/>
</dbReference>
<dbReference type="InterPro" id="IPR004869">
    <property type="entry name" value="MMPL_dom"/>
</dbReference>
<sequence>MCCVKLFWRITAEFIWQWRFLLAAICFVITALAALQLGALTVSNSLEIWYPEDDPELIQYRGFQKQYGNDEVVIAAVTSEEGFDHEDGDGLLEELTDRLFDIDGVASVSSRITVPLSLRDARDRLLSEDGRTTVLIVQMMAGTEIEAQRHRILEDIKSTFEAFDLPYYLAGYGVIYDALNEESTVGAATLIISAHALMILLLLLFFRRPVPVIVTLLAVGFAITWTMGLYVALGRQLNMVTMALPTLVLVIGIADGVHLLRAVAAEPRDLPHAERIIRALAAMLPPCFVTSVTTAAGFLALTTSSLPIVRDLGLFGAIGMLCAFVASFVMLTAALSWRATEPKPDDGGVDRLAARLTAVGLKYPARTIGAFAVAGSVFLFGLTGLVVDTDSYGYFEQDHVVLRDSDFIQNTMGPYAPMDFVVEAPANVLSADILDAVQAWQVDVVAEEGIGWSWSLLDALAIEQSIPPSSLPADEIRSRLERIRRFSPVTIASMIAGDTQLRISFGTEVMSARTVQDLMDRIQDYAEFPDGVELRPAGYTPLYTRIVDEIVSSQLKGFATALILIAVLLGLGMRSLWRVALAIPANLFPVLLTLGLMGLIGIPLDVATATIATVILGLVVDDTVHMLRPPDDSANASLSDSLLNSSRKSGGTLLITSFILALGFLVLGLAEIRSIAWFGFLTSFAMAVAIIADLMLLPALARLADARSA</sequence>
<feature type="transmembrane region" description="Helical" evidence="6">
    <location>
        <begin position="313"/>
        <end position="337"/>
    </location>
</feature>
<dbReference type="Pfam" id="PF03176">
    <property type="entry name" value="MMPL"/>
    <property type="match status" value="1"/>
</dbReference>
<protein>
    <submittedName>
        <fullName evidence="8">Putative exporter protein</fullName>
    </submittedName>
</protein>
<evidence type="ECO:0000256" key="6">
    <source>
        <dbReference type="SAM" id="Phobius"/>
    </source>
</evidence>
<dbReference type="PANTHER" id="PTHR33406:SF12">
    <property type="entry name" value="BLR2997 PROTEIN"/>
    <property type="match status" value="1"/>
</dbReference>
<evidence type="ECO:0000313" key="8">
    <source>
        <dbReference type="EMBL" id="CAM58110.1"/>
    </source>
</evidence>
<organism evidence="8">
    <name type="scientific">uncultured marine microorganism</name>
    <dbReference type="NCBI Taxonomy" id="415540"/>
    <lineage>
        <taxon>unclassified sequences</taxon>
        <taxon>environmental samples</taxon>
    </lineage>
</organism>
<feature type="transmembrane region" description="Helical" evidence="6">
    <location>
        <begin position="675"/>
        <end position="697"/>
    </location>
</feature>